<dbReference type="Gene3D" id="3.40.50.720">
    <property type="entry name" value="NAD(P)-binding Rossmann-like Domain"/>
    <property type="match status" value="1"/>
</dbReference>
<dbReference type="PANTHER" id="PTHR44196">
    <property type="entry name" value="DEHYDROGENASE/REDUCTASE SDR FAMILY MEMBER 7B"/>
    <property type="match status" value="1"/>
</dbReference>
<dbReference type="GO" id="GO:0016020">
    <property type="term" value="C:membrane"/>
    <property type="evidence" value="ECO:0007669"/>
    <property type="project" value="TreeGrafter"/>
</dbReference>
<sequence>MQRQETTIREYALVTGASSGIGYAFAAQLAARGYGVVLVSNRDEENRAAAERIAREYGVATLPLRMDLAQPDAAERLYAETSRCGLEIAVLVSNAGILLFGLLADTPPERLRTIVALHCTTPALLCRLYGDAMRRRGGGRILVVSSSTAWMPWPTIAAYAATKAFLHSFARSLDIELRDEGVTVTTLFPGAVDTPLYTLSERRRRWLVRCGVMLSPEAVARKGLRALFHGRRRCIPGLFTKLCLFFCRLIPAPWLRPLLRIPAVRRLLQPRG</sequence>
<gene>
    <name evidence="4" type="ORF">H9828_04740</name>
</gene>
<dbReference type="Pfam" id="PF00106">
    <property type="entry name" value="adh_short"/>
    <property type="match status" value="1"/>
</dbReference>
<reference evidence="4" key="2">
    <citation type="submission" date="2021-04" db="EMBL/GenBank/DDBJ databases">
        <authorList>
            <person name="Gilroy R."/>
        </authorList>
    </citation>
    <scope>NUCLEOTIDE SEQUENCE</scope>
    <source>
        <strain evidence="4">5134</strain>
    </source>
</reference>
<dbReference type="AlphaFoldDB" id="A0A9D2CC81"/>
<dbReference type="EMBL" id="DXDA01000038">
    <property type="protein sequence ID" value="HIY68703.1"/>
    <property type="molecule type" value="Genomic_DNA"/>
</dbReference>
<evidence type="ECO:0000256" key="1">
    <source>
        <dbReference type="ARBA" id="ARBA00006484"/>
    </source>
</evidence>
<reference evidence="4" key="1">
    <citation type="journal article" date="2021" name="PeerJ">
        <title>Extensive microbial diversity within the chicken gut microbiome revealed by metagenomics and culture.</title>
        <authorList>
            <person name="Gilroy R."/>
            <person name="Ravi A."/>
            <person name="Getino M."/>
            <person name="Pursley I."/>
            <person name="Horton D.L."/>
            <person name="Alikhan N.F."/>
            <person name="Baker D."/>
            <person name="Gharbi K."/>
            <person name="Hall N."/>
            <person name="Watson M."/>
            <person name="Adriaenssens E.M."/>
            <person name="Foster-Nyarko E."/>
            <person name="Jarju S."/>
            <person name="Secka A."/>
            <person name="Antonio M."/>
            <person name="Oren A."/>
            <person name="Chaudhuri R.R."/>
            <person name="La Ragione R."/>
            <person name="Hildebrand F."/>
            <person name="Pallen M.J."/>
        </authorList>
    </citation>
    <scope>NUCLEOTIDE SEQUENCE</scope>
    <source>
        <strain evidence="4">5134</strain>
    </source>
</reference>
<protein>
    <submittedName>
        <fullName evidence="4">SDR family NAD(P)-dependent oxidoreductase</fullName>
    </submittedName>
</protein>
<dbReference type="PRINTS" id="PR00081">
    <property type="entry name" value="GDHRDH"/>
</dbReference>
<evidence type="ECO:0000313" key="5">
    <source>
        <dbReference type="Proteomes" id="UP000886844"/>
    </source>
</evidence>
<dbReference type="Proteomes" id="UP000886844">
    <property type="component" value="Unassembled WGS sequence"/>
</dbReference>
<dbReference type="PIRSF" id="PIRSF000126">
    <property type="entry name" value="11-beta-HSD1"/>
    <property type="match status" value="1"/>
</dbReference>
<dbReference type="PRINTS" id="PR00080">
    <property type="entry name" value="SDRFAMILY"/>
</dbReference>
<dbReference type="PANTHER" id="PTHR44196:SF2">
    <property type="entry name" value="SHORT-CHAIN DEHYDROGENASE-RELATED"/>
    <property type="match status" value="1"/>
</dbReference>
<evidence type="ECO:0000256" key="2">
    <source>
        <dbReference type="ARBA" id="ARBA00023002"/>
    </source>
</evidence>
<evidence type="ECO:0000256" key="3">
    <source>
        <dbReference type="RuleBase" id="RU000363"/>
    </source>
</evidence>
<dbReference type="InterPro" id="IPR002347">
    <property type="entry name" value="SDR_fam"/>
</dbReference>
<dbReference type="CDD" id="cd05233">
    <property type="entry name" value="SDR_c"/>
    <property type="match status" value="1"/>
</dbReference>
<organism evidence="4 5">
    <name type="scientific">Candidatus Alistipes intestinigallinarum</name>
    <dbReference type="NCBI Taxonomy" id="2838440"/>
    <lineage>
        <taxon>Bacteria</taxon>
        <taxon>Pseudomonadati</taxon>
        <taxon>Bacteroidota</taxon>
        <taxon>Bacteroidia</taxon>
        <taxon>Bacteroidales</taxon>
        <taxon>Rikenellaceae</taxon>
        <taxon>Alistipes</taxon>
    </lineage>
</organism>
<keyword evidence="2" id="KW-0560">Oxidoreductase</keyword>
<comment type="similarity">
    <text evidence="1 3">Belongs to the short-chain dehydrogenases/reductases (SDR) family.</text>
</comment>
<evidence type="ECO:0000313" key="4">
    <source>
        <dbReference type="EMBL" id="HIY68703.1"/>
    </source>
</evidence>
<dbReference type="SUPFAM" id="SSF51735">
    <property type="entry name" value="NAD(P)-binding Rossmann-fold domains"/>
    <property type="match status" value="1"/>
</dbReference>
<dbReference type="GO" id="GO:0016491">
    <property type="term" value="F:oxidoreductase activity"/>
    <property type="evidence" value="ECO:0007669"/>
    <property type="project" value="UniProtKB-KW"/>
</dbReference>
<proteinExistence type="inferred from homology"/>
<dbReference type="InterPro" id="IPR036291">
    <property type="entry name" value="NAD(P)-bd_dom_sf"/>
</dbReference>
<comment type="caution">
    <text evidence="4">The sequence shown here is derived from an EMBL/GenBank/DDBJ whole genome shotgun (WGS) entry which is preliminary data.</text>
</comment>
<name>A0A9D2CC81_9BACT</name>
<accession>A0A9D2CC81</accession>